<keyword evidence="7 12" id="KW-0411">Iron-sulfur</keyword>
<reference evidence="14 15" key="1">
    <citation type="submission" date="2019-10" db="EMBL/GenBank/DDBJ databases">
        <title>Comparative genomics of sulfur disproportionating microorganisms.</title>
        <authorList>
            <person name="Ward L.M."/>
            <person name="Bertran E."/>
            <person name="Johnston D."/>
        </authorList>
    </citation>
    <scope>NUCLEOTIDE SEQUENCE [LARGE SCALE GENOMIC DNA]</scope>
    <source>
        <strain evidence="14 15">DSM 14055</strain>
    </source>
</reference>
<evidence type="ECO:0000256" key="10">
    <source>
        <dbReference type="ARBA" id="ARBA00023239"/>
    </source>
</evidence>
<dbReference type="InterPro" id="IPR010505">
    <property type="entry name" value="MoaA_twitch"/>
</dbReference>
<dbReference type="SMART" id="SM00729">
    <property type="entry name" value="Elp3"/>
    <property type="match status" value="1"/>
</dbReference>
<keyword evidence="6 12" id="KW-0408">Iron</keyword>
<evidence type="ECO:0000256" key="6">
    <source>
        <dbReference type="ARBA" id="ARBA00023004"/>
    </source>
</evidence>
<comment type="pathway">
    <text evidence="12">Cofactor biosynthesis; molybdopterin biosynthesis.</text>
</comment>
<dbReference type="GO" id="GO:0005525">
    <property type="term" value="F:GTP binding"/>
    <property type="evidence" value="ECO:0007669"/>
    <property type="project" value="UniProtKB-UniRule"/>
</dbReference>
<organism evidence="14 15">
    <name type="scientific">Desulfofundulus thermobenzoicus</name>
    <dbReference type="NCBI Taxonomy" id="29376"/>
    <lineage>
        <taxon>Bacteria</taxon>
        <taxon>Bacillati</taxon>
        <taxon>Bacillota</taxon>
        <taxon>Clostridia</taxon>
        <taxon>Eubacteriales</taxon>
        <taxon>Peptococcaceae</taxon>
        <taxon>Desulfofundulus</taxon>
    </lineage>
</organism>
<evidence type="ECO:0000256" key="7">
    <source>
        <dbReference type="ARBA" id="ARBA00023014"/>
    </source>
</evidence>
<dbReference type="SFLD" id="SFLDG01067">
    <property type="entry name" value="SPASM/twitch_domain_containing"/>
    <property type="match status" value="1"/>
</dbReference>
<feature type="binding site" evidence="12">
    <location>
        <position position="254"/>
    </location>
    <ligand>
        <name>[4Fe-4S] cluster</name>
        <dbReference type="ChEBI" id="CHEBI:49883"/>
        <label>2</label>
        <note>4Fe-4S-substrate</note>
    </ligand>
</feature>
<comment type="caution">
    <text evidence="14">The sequence shown here is derived from an EMBL/GenBank/DDBJ whole genome shotgun (WGS) entry which is preliminary data.</text>
</comment>
<feature type="domain" description="Radical SAM core" evidence="13">
    <location>
        <begin position="4"/>
        <end position="230"/>
    </location>
</feature>
<dbReference type="GO" id="GO:0051539">
    <property type="term" value="F:4 iron, 4 sulfur cluster binding"/>
    <property type="evidence" value="ECO:0007669"/>
    <property type="project" value="UniProtKB-UniRule"/>
</dbReference>
<keyword evidence="9 12" id="KW-0501">Molybdenum cofactor biosynthesis</keyword>
<dbReference type="AlphaFoldDB" id="A0A6N7IQ48"/>
<evidence type="ECO:0000256" key="12">
    <source>
        <dbReference type="HAMAP-Rule" id="MF_01225"/>
    </source>
</evidence>
<keyword evidence="3 12" id="KW-0949">S-adenosyl-L-methionine</keyword>
<evidence type="ECO:0000256" key="9">
    <source>
        <dbReference type="ARBA" id="ARBA00023150"/>
    </source>
</evidence>
<dbReference type="GO" id="GO:0061799">
    <property type="term" value="F:cyclic pyranopterin monophosphate synthase activity"/>
    <property type="evidence" value="ECO:0007669"/>
    <property type="project" value="TreeGrafter"/>
</dbReference>
<dbReference type="Gene3D" id="3.20.20.70">
    <property type="entry name" value="Aldolase class I"/>
    <property type="match status" value="1"/>
</dbReference>
<dbReference type="GO" id="GO:0046872">
    <property type="term" value="F:metal ion binding"/>
    <property type="evidence" value="ECO:0007669"/>
    <property type="project" value="UniProtKB-KW"/>
</dbReference>
<evidence type="ECO:0000256" key="8">
    <source>
        <dbReference type="ARBA" id="ARBA00023134"/>
    </source>
</evidence>
<dbReference type="GO" id="GO:1904047">
    <property type="term" value="F:S-adenosyl-L-methionine binding"/>
    <property type="evidence" value="ECO:0007669"/>
    <property type="project" value="UniProtKB-UniRule"/>
</dbReference>
<dbReference type="GO" id="GO:0061798">
    <property type="term" value="F:GTP 3',8'-cyclase activity"/>
    <property type="evidence" value="ECO:0007669"/>
    <property type="project" value="UniProtKB-UniRule"/>
</dbReference>
<protein>
    <recommendedName>
        <fullName evidence="1 12">GTP 3',8-cyclase</fullName>
        <ecNumber evidence="1 12">4.1.99.22</ecNumber>
    </recommendedName>
    <alternativeName>
        <fullName evidence="12">Molybdenum cofactor biosynthesis protein A</fullName>
    </alternativeName>
</protein>
<keyword evidence="10 12" id="KW-0456">Lyase</keyword>
<dbReference type="NCBIfam" id="NF001199">
    <property type="entry name" value="PRK00164.2-1"/>
    <property type="match status" value="1"/>
</dbReference>
<feature type="binding site" evidence="12">
    <location>
        <position position="155"/>
    </location>
    <ligand>
        <name>GTP</name>
        <dbReference type="ChEBI" id="CHEBI:37565"/>
    </ligand>
</feature>
<evidence type="ECO:0000256" key="4">
    <source>
        <dbReference type="ARBA" id="ARBA00022723"/>
    </source>
</evidence>
<dbReference type="UniPathway" id="UPA00344"/>
<feature type="binding site" evidence="12">
    <location>
        <position position="24"/>
    </location>
    <ligand>
        <name>[4Fe-4S] cluster</name>
        <dbReference type="ChEBI" id="CHEBI:49883"/>
        <label>1</label>
        <note>4Fe-4S-S-AdoMet</note>
    </ligand>
</feature>
<feature type="binding site" evidence="12">
    <location>
        <position position="26"/>
    </location>
    <ligand>
        <name>S-adenosyl-L-methionine</name>
        <dbReference type="ChEBI" id="CHEBI:59789"/>
    </ligand>
</feature>
<evidence type="ECO:0000313" key="15">
    <source>
        <dbReference type="Proteomes" id="UP000441717"/>
    </source>
</evidence>
<dbReference type="InterPro" id="IPR006638">
    <property type="entry name" value="Elp3/MiaA/NifB-like_rSAM"/>
</dbReference>
<evidence type="ECO:0000256" key="2">
    <source>
        <dbReference type="ARBA" id="ARBA00022485"/>
    </source>
</evidence>
<comment type="subunit">
    <text evidence="12">Monomer and homodimer.</text>
</comment>
<dbReference type="CDD" id="cd21117">
    <property type="entry name" value="Twitch_MoaA"/>
    <property type="match status" value="1"/>
</dbReference>
<dbReference type="PANTHER" id="PTHR22960">
    <property type="entry name" value="MOLYBDOPTERIN COFACTOR SYNTHESIS PROTEIN A"/>
    <property type="match status" value="1"/>
</dbReference>
<keyword evidence="4 12" id="KW-0479">Metal-binding</keyword>
<dbReference type="EMBL" id="WHYR01000010">
    <property type="protein sequence ID" value="MQL51687.1"/>
    <property type="molecule type" value="Genomic_DNA"/>
</dbReference>
<dbReference type="InterPro" id="IPR050105">
    <property type="entry name" value="MoCo_biosynth_MoaA/MoaC"/>
</dbReference>
<dbReference type="RefSeq" id="WP_341473765.1">
    <property type="nucleotide sequence ID" value="NZ_WHYR01000010.1"/>
</dbReference>
<dbReference type="Proteomes" id="UP000441717">
    <property type="component" value="Unassembled WGS sequence"/>
</dbReference>
<feature type="binding site" evidence="12">
    <location>
        <position position="271"/>
    </location>
    <ligand>
        <name>[4Fe-4S] cluster</name>
        <dbReference type="ChEBI" id="CHEBI:49883"/>
        <label>2</label>
        <note>4Fe-4S-substrate</note>
    </ligand>
</feature>
<evidence type="ECO:0000256" key="11">
    <source>
        <dbReference type="ARBA" id="ARBA00048697"/>
    </source>
</evidence>
<feature type="binding site" evidence="12">
    <location>
        <position position="27"/>
    </location>
    <ligand>
        <name>[4Fe-4S] cluster</name>
        <dbReference type="ChEBI" id="CHEBI:49883"/>
        <label>1</label>
        <note>4Fe-4S-S-AdoMet</note>
    </ligand>
</feature>
<sequence length="326" mass="35689">MEDRYQREINYLRVSVTDRCNLRCRYCMPSGGVPLIPRREILSMEEIARVVRAATRVGVKKVRLTGGEPLVRRGITGLVKSIAAMPEIDDLALTTNGMLLAEKAGELKEAGLNRVNVSLDTLKPGRYRYITRGGEIKAVWRGVEKALELGLNPVKLNVVVIRGFNDDEIIDLARLSVERPLHVRFIELMPFGSAAPLTGGSHISSDEVKRQIEEKMGRLQEVRKLAGSGPARYYRVPGAAGTIGFISAVSDHFCGRCNRLRLTATGALRPCLFRDREIDVKGPLRRGAGPDELAALVVRAIQDKPGGHGLNEGQAVCGKSMSRIGG</sequence>
<dbReference type="PROSITE" id="PS01305">
    <property type="entry name" value="MOAA_NIFB_PQQE"/>
    <property type="match status" value="1"/>
</dbReference>
<keyword evidence="15" id="KW-1185">Reference proteome</keyword>
<dbReference type="PANTHER" id="PTHR22960:SF0">
    <property type="entry name" value="MOLYBDENUM COFACTOR BIOSYNTHESIS PROTEIN 1"/>
    <property type="match status" value="1"/>
</dbReference>
<evidence type="ECO:0000256" key="1">
    <source>
        <dbReference type="ARBA" id="ARBA00012167"/>
    </source>
</evidence>
<dbReference type="InterPro" id="IPR013483">
    <property type="entry name" value="MoaA"/>
</dbReference>
<dbReference type="SUPFAM" id="SSF102114">
    <property type="entry name" value="Radical SAM enzymes"/>
    <property type="match status" value="1"/>
</dbReference>
<comment type="catalytic activity">
    <reaction evidence="11 12">
        <text>GTP + AH2 + S-adenosyl-L-methionine = (8S)-3',8-cyclo-7,8-dihydroguanosine 5'-triphosphate + 5'-deoxyadenosine + L-methionine + A + H(+)</text>
        <dbReference type="Rhea" id="RHEA:49576"/>
        <dbReference type="ChEBI" id="CHEBI:13193"/>
        <dbReference type="ChEBI" id="CHEBI:15378"/>
        <dbReference type="ChEBI" id="CHEBI:17319"/>
        <dbReference type="ChEBI" id="CHEBI:17499"/>
        <dbReference type="ChEBI" id="CHEBI:37565"/>
        <dbReference type="ChEBI" id="CHEBI:57844"/>
        <dbReference type="ChEBI" id="CHEBI:59789"/>
        <dbReference type="ChEBI" id="CHEBI:131766"/>
        <dbReference type="EC" id="4.1.99.22"/>
    </reaction>
</comment>
<keyword evidence="5 12" id="KW-0547">Nucleotide-binding</keyword>
<dbReference type="InterPro" id="IPR040064">
    <property type="entry name" value="MoaA-like"/>
</dbReference>
<dbReference type="InterPro" id="IPR007197">
    <property type="entry name" value="rSAM"/>
</dbReference>
<comment type="cofactor">
    <cofactor evidence="12">
        <name>[4Fe-4S] cluster</name>
        <dbReference type="ChEBI" id="CHEBI:49883"/>
    </cofactor>
    <text evidence="12">Binds 2 [4Fe-4S] clusters. Binds 1 [4Fe-4S] cluster coordinated with 3 cysteines and an exchangeable S-adenosyl-L-methionine and 1 [4Fe-4S] cluster coordinated with 3 cysteines and the GTP-derived substrate.</text>
</comment>
<dbReference type="InterPro" id="IPR000385">
    <property type="entry name" value="MoaA_NifB_PqqE_Fe-S-bd_CS"/>
</dbReference>
<feature type="binding site" evidence="12">
    <location>
        <position position="257"/>
    </location>
    <ligand>
        <name>[4Fe-4S] cluster</name>
        <dbReference type="ChEBI" id="CHEBI:49883"/>
        <label>2</label>
        <note>4Fe-4S-substrate</note>
    </ligand>
</feature>
<comment type="similarity">
    <text evidence="12">Belongs to the radical SAM superfamily. MoaA family.</text>
</comment>
<evidence type="ECO:0000313" key="14">
    <source>
        <dbReference type="EMBL" id="MQL51687.1"/>
    </source>
</evidence>
<name>A0A6N7IQ48_9FIRM</name>
<feature type="binding site" evidence="12">
    <location>
        <position position="20"/>
    </location>
    <ligand>
        <name>[4Fe-4S] cluster</name>
        <dbReference type="ChEBI" id="CHEBI:49883"/>
        <label>1</label>
        <note>4Fe-4S-S-AdoMet</note>
    </ligand>
</feature>
<dbReference type="SFLD" id="SFLDG01383">
    <property type="entry name" value="cyclic_pyranopterin_phosphate"/>
    <property type="match status" value="1"/>
</dbReference>
<evidence type="ECO:0000256" key="5">
    <source>
        <dbReference type="ARBA" id="ARBA00022741"/>
    </source>
</evidence>
<dbReference type="CDD" id="cd01335">
    <property type="entry name" value="Radical_SAM"/>
    <property type="match status" value="1"/>
</dbReference>
<dbReference type="SFLD" id="SFLDS00029">
    <property type="entry name" value="Radical_SAM"/>
    <property type="match status" value="1"/>
</dbReference>
<feature type="binding site" evidence="12">
    <location>
        <position position="118"/>
    </location>
    <ligand>
        <name>S-adenosyl-L-methionine</name>
        <dbReference type="ChEBI" id="CHEBI:59789"/>
    </ligand>
</feature>
<proteinExistence type="inferred from homology"/>
<keyword evidence="8 12" id="KW-0342">GTP-binding</keyword>
<dbReference type="NCBIfam" id="TIGR02666">
    <property type="entry name" value="moaA"/>
    <property type="match status" value="1"/>
</dbReference>
<dbReference type="EC" id="4.1.99.22" evidence="1 12"/>
<accession>A0A6N7IQ48</accession>
<dbReference type="SFLD" id="SFLDG01386">
    <property type="entry name" value="main_SPASM_domain-containing"/>
    <property type="match status" value="1"/>
</dbReference>
<evidence type="ECO:0000259" key="13">
    <source>
        <dbReference type="PROSITE" id="PS51918"/>
    </source>
</evidence>
<dbReference type="Pfam" id="PF04055">
    <property type="entry name" value="Radical_SAM"/>
    <property type="match status" value="1"/>
</dbReference>
<dbReference type="InterPro" id="IPR058240">
    <property type="entry name" value="rSAM_sf"/>
</dbReference>
<dbReference type="HAMAP" id="MF_01225_B">
    <property type="entry name" value="MoaA_B"/>
    <property type="match status" value="1"/>
</dbReference>
<dbReference type="Pfam" id="PF06463">
    <property type="entry name" value="Mob_synth_C"/>
    <property type="match status" value="1"/>
</dbReference>
<feature type="binding site" evidence="12">
    <location>
        <position position="13"/>
    </location>
    <ligand>
        <name>GTP</name>
        <dbReference type="ChEBI" id="CHEBI:37565"/>
    </ligand>
</feature>
<keyword evidence="2 12" id="KW-0004">4Fe-4S</keyword>
<feature type="binding site" evidence="12">
    <location>
        <position position="67"/>
    </location>
    <ligand>
        <name>S-adenosyl-L-methionine</name>
        <dbReference type="ChEBI" id="CHEBI:59789"/>
    </ligand>
</feature>
<feature type="binding site" evidence="12">
    <location>
        <position position="63"/>
    </location>
    <ligand>
        <name>GTP</name>
        <dbReference type="ChEBI" id="CHEBI:37565"/>
    </ligand>
</feature>
<comment type="function">
    <text evidence="12">Catalyzes the cyclization of GTP to (8S)-3',8-cyclo-7,8-dihydroguanosine 5'-triphosphate.</text>
</comment>
<feature type="binding site" evidence="12">
    <location>
        <begin position="259"/>
        <end position="261"/>
    </location>
    <ligand>
        <name>GTP</name>
        <dbReference type="ChEBI" id="CHEBI:37565"/>
    </ligand>
</feature>
<feature type="binding site" evidence="12">
    <location>
        <position position="94"/>
    </location>
    <ligand>
        <name>GTP</name>
        <dbReference type="ChEBI" id="CHEBI:37565"/>
    </ligand>
</feature>
<dbReference type="GO" id="GO:0006777">
    <property type="term" value="P:Mo-molybdopterin cofactor biosynthetic process"/>
    <property type="evidence" value="ECO:0007669"/>
    <property type="project" value="UniProtKB-UniRule"/>
</dbReference>
<feature type="binding site" evidence="12">
    <location>
        <position position="189"/>
    </location>
    <ligand>
        <name>S-adenosyl-L-methionine</name>
        <dbReference type="ChEBI" id="CHEBI:59789"/>
    </ligand>
</feature>
<evidence type="ECO:0000256" key="3">
    <source>
        <dbReference type="ARBA" id="ARBA00022691"/>
    </source>
</evidence>
<gene>
    <name evidence="12 14" type="primary">moaA</name>
    <name evidence="14" type="ORF">GFC01_05305</name>
</gene>
<dbReference type="PROSITE" id="PS51918">
    <property type="entry name" value="RADICAL_SAM"/>
    <property type="match status" value="1"/>
</dbReference>
<dbReference type="InterPro" id="IPR013785">
    <property type="entry name" value="Aldolase_TIM"/>
</dbReference>